<evidence type="ECO:0000256" key="1">
    <source>
        <dbReference type="ARBA" id="ARBA00004286"/>
    </source>
</evidence>
<accession>A0A2S8GIU5</accession>
<keyword evidence="2" id="KW-0158">Chromosome</keyword>
<dbReference type="GO" id="GO:0008168">
    <property type="term" value="F:methyltransferase activity"/>
    <property type="evidence" value="ECO:0007669"/>
    <property type="project" value="UniProtKB-KW"/>
</dbReference>
<evidence type="ECO:0000259" key="8">
    <source>
        <dbReference type="PROSITE" id="PS50868"/>
    </source>
</evidence>
<comment type="caution">
    <text evidence="9">The sequence shown here is derived from an EMBL/GenBank/DDBJ whole genome shotgun (WGS) entry which is preliminary data.</text>
</comment>
<evidence type="ECO:0000256" key="5">
    <source>
        <dbReference type="ARBA" id="ARBA00022691"/>
    </source>
</evidence>
<feature type="compositionally biased region" description="Polar residues" evidence="6">
    <location>
        <begin position="143"/>
        <end position="161"/>
    </location>
</feature>
<feature type="domain" description="SET" evidence="7">
    <location>
        <begin position="1"/>
        <end position="110"/>
    </location>
</feature>
<sequence>MRRTVLDDLFRVGDTPYGKGLFAARRFSKGRLIAEVTGEVIDDEDYSSSYCIDLGGTFSLEPGEPYRYLNHSCEPNCCLVYSEEDEPPAQIWLESILPIAAGEQLTIDYAWPANAAIPCGCGARLCRGWIVDPDELNLLDSPQPKQSKGFTDSGSSPAVPI</sequence>
<name>A0A2S8GIU5_9BACT</name>
<evidence type="ECO:0000259" key="7">
    <source>
        <dbReference type="PROSITE" id="PS50280"/>
    </source>
</evidence>
<dbReference type="InterPro" id="IPR003616">
    <property type="entry name" value="Post-SET_dom"/>
</dbReference>
<comment type="subcellular location">
    <subcellularLocation>
        <location evidence="1">Chromosome</location>
    </subcellularLocation>
</comment>
<gene>
    <name evidence="9" type="ORF">C5Y93_20660</name>
</gene>
<evidence type="ECO:0000256" key="4">
    <source>
        <dbReference type="ARBA" id="ARBA00022679"/>
    </source>
</evidence>
<dbReference type="GO" id="GO:0032259">
    <property type="term" value="P:methylation"/>
    <property type="evidence" value="ECO:0007669"/>
    <property type="project" value="UniProtKB-KW"/>
</dbReference>
<dbReference type="PANTHER" id="PTHR22884">
    <property type="entry name" value="SET DOMAIN PROTEINS"/>
    <property type="match status" value="1"/>
</dbReference>
<dbReference type="AlphaFoldDB" id="A0A2S8GIU5"/>
<feature type="region of interest" description="Disordered" evidence="6">
    <location>
        <begin position="141"/>
        <end position="161"/>
    </location>
</feature>
<reference evidence="9 10" key="1">
    <citation type="submission" date="2018-02" db="EMBL/GenBank/DDBJ databases">
        <title>Comparative genomes isolates from brazilian mangrove.</title>
        <authorList>
            <person name="Araujo J.E."/>
            <person name="Taketani R.G."/>
            <person name="Silva M.C.P."/>
            <person name="Loureco M.V."/>
            <person name="Andreote F.D."/>
        </authorList>
    </citation>
    <scope>NUCLEOTIDE SEQUENCE [LARGE SCALE GENOMIC DNA]</scope>
    <source>
        <strain evidence="9 10">Nap-Phe MGV</strain>
    </source>
</reference>
<dbReference type="GO" id="GO:0005694">
    <property type="term" value="C:chromosome"/>
    <property type="evidence" value="ECO:0007669"/>
    <property type="project" value="UniProtKB-SubCell"/>
</dbReference>
<evidence type="ECO:0000313" key="10">
    <source>
        <dbReference type="Proteomes" id="UP000237819"/>
    </source>
</evidence>
<dbReference type="EMBL" id="PUHZ01000020">
    <property type="protein sequence ID" value="PQO44373.1"/>
    <property type="molecule type" value="Genomic_DNA"/>
</dbReference>
<dbReference type="Pfam" id="PF00856">
    <property type="entry name" value="SET"/>
    <property type="match status" value="1"/>
</dbReference>
<dbReference type="Gene3D" id="2.170.270.10">
    <property type="entry name" value="SET domain"/>
    <property type="match status" value="1"/>
</dbReference>
<dbReference type="OrthoDB" id="9804945at2"/>
<proteinExistence type="predicted"/>
<dbReference type="SUPFAM" id="SSF82199">
    <property type="entry name" value="SET domain"/>
    <property type="match status" value="1"/>
</dbReference>
<keyword evidence="5" id="KW-0949">S-adenosyl-L-methionine</keyword>
<evidence type="ECO:0000256" key="3">
    <source>
        <dbReference type="ARBA" id="ARBA00022603"/>
    </source>
</evidence>
<dbReference type="InterPro" id="IPR046341">
    <property type="entry name" value="SET_dom_sf"/>
</dbReference>
<dbReference type="PROSITE" id="PS50280">
    <property type="entry name" value="SET"/>
    <property type="match status" value="1"/>
</dbReference>
<dbReference type="InterPro" id="IPR001214">
    <property type="entry name" value="SET_dom"/>
</dbReference>
<keyword evidence="3 9" id="KW-0489">Methyltransferase</keyword>
<dbReference type="PROSITE" id="PS50868">
    <property type="entry name" value="POST_SET"/>
    <property type="match status" value="1"/>
</dbReference>
<dbReference type="SMART" id="SM00317">
    <property type="entry name" value="SET"/>
    <property type="match status" value="1"/>
</dbReference>
<organism evidence="9 10">
    <name type="scientific">Blastopirellula marina</name>
    <dbReference type="NCBI Taxonomy" id="124"/>
    <lineage>
        <taxon>Bacteria</taxon>
        <taxon>Pseudomonadati</taxon>
        <taxon>Planctomycetota</taxon>
        <taxon>Planctomycetia</taxon>
        <taxon>Pirellulales</taxon>
        <taxon>Pirellulaceae</taxon>
        <taxon>Blastopirellula</taxon>
    </lineage>
</organism>
<keyword evidence="4 9" id="KW-0808">Transferase</keyword>
<evidence type="ECO:0000256" key="2">
    <source>
        <dbReference type="ARBA" id="ARBA00022454"/>
    </source>
</evidence>
<dbReference type="Proteomes" id="UP000237819">
    <property type="component" value="Unassembled WGS sequence"/>
</dbReference>
<dbReference type="InterPro" id="IPR050777">
    <property type="entry name" value="SET2_Histone-Lys_MeTrsfase"/>
</dbReference>
<evidence type="ECO:0000313" key="9">
    <source>
        <dbReference type="EMBL" id="PQO44373.1"/>
    </source>
</evidence>
<feature type="domain" description="Post-SET" evidence="8">
    <location>
        <begin position="115"/>
        <end position="131"/>
    </location>
</feature>
<evidence type="ECO:0000256" key="6">
    <source>
        <dbReference type="SAM" id="MobiDB-lite"/>
    </source>
</evidence>
<protein>
    <submittedName>
        <fullName evidence="9">SET domain-containing protein-lysine N-methyltransferase</fullName>
    </submittedName>
</protein>